<dbReference type="PANTHER" id="PTHR12085">
    <property type="entry name" value="SERINE/THREONINE-PROTEIN PHOSPHATASE 2A REGULATORY SUBUNIT B'' SUBUNIT GAMMA"/>
    <property type="match status" value="1"/>
</dbReference>
<gene>
    <name evidence="3" type="ORF">NTJ_10869</name>
</gene>
<name>A0ABN7B379_9HEMI</name>
<dbReference type="PANTHER" id="PTHR12085:SF3">
    <property type="entry name" value="SERINE_THREONINE-PROTEIN PHOSPHATASE 2A REGULATORY SUBUNIT B'' SUBUNIT GAMMA"/>
    <property type="match status" value="1"/>
</dbReference>
<keyword evidence="4" id="KW-1185">Reference proteome</keyword>
<accession>A0ABN7B379</accession>
<reference evidence="3 4" key="1">
    <citation type="submission" date="2023-09" db="EMBL/GenBank/DDBJ databases">
        <title>Nesidiocoris tenuis whole genome shotgun sequence.</title>
        <authorList>
            <person name="Shibata T."/>
            <person name="Shimoda M."/>
            <person name="Kobayashi T."/>
            <person name="Uehara T."/>
        </authorList>
    </citation>
    <scope>NUCLEOTIDE SEQUENCE [LARGE SCALE GENOMIC DNA]</scope>
    <source>
        <strain evidence="3 4">Japan</strain>
    </source>
</reference>
<dbReference type="Gene3D" id="1.10.238.10">
    <property type="entry name" value="EF-hand"/>
    <property type="match status" value="1"/>
</dbReference>
<evidence type="ECO:0000256" key="2">
    <source>
        <dbReference type="ARBA" id="ARBA00022490"/>
    </source>
</evidence>
<comment type="subcellular location">
    <subcellularLocation>
        <location evidence="1">Cytoplasm</location>
    </subcellularLocation>
</comment>
<dbReference type="EMBL" id="AP028916">
    <property type="protein sequence ID" value="BES98054.1"/>
    <property type="molecule type" value="Genomic_DNA"/>
</dbReference>
<keyword evidence="2" id="KW-0963">Cytoplasm</keyword>
<organism evidence="3 4">
    <name type="scientific">Nesidiocoris tenuis</name>
    <dbReference type="NCBI Taxonomy" id="355587"/>
    <lineage>
        <taxon>Eukaryota</taxon>
        <taxon>Metazoa</taxon>
        <taxon>Ecdysozoa</taxon>
        <taxon>Arthropoda</taxon>
        <taxon>Hexapoda</taxon>
        <taxon>Insecta</taxon>
        <taxon>Pterygota</taxon>
        <taxon>Neoptera</taxon>
        <taxon>Paraneoptera</taxon>
        <taxon>Hemiptera</taxon>
        <taxon>Heteroptera</taxon>
        <taxon>Panheteroptera</taxon>
        <taxon>Cimicomorpha</taxon>
        <taxon>Miridae</taxon>
        <taxon>Dicyphina</taxon>
        <taxon>Nesidiocoris</taxon>
    </lineage>
</organism>
<evidence type="ECO:0000313" key="3">
    <source>
        <dbReference type="EMBL" id="BES98054.1"/>
    </source>
</evidence>
<proteinExistence type="predicted"/>
<evidence type="ECO:0000256" key="1">
    <source>
        <dbReference type="ARBA" id="ARBA00004496"/>
    </source>
</evidence>
<sequence>MSNFRRGMQELIVEADQEPSYFDDVYAQIVDMIKPKDPFKITLDDLVNCGQGESMINILIDVNGFYSNH</sequence>
<dbReference type="InterPro" id="IPR039865">
    <property type="entry name" value="PPP2R3C"/>
</dbReference>
<evidence type="ECO:0000313" key="4">
    <source>
        <dbReference type="Proteomes" id="UP001307889"/>
    </source>
</evidence>
<dbReference type="Proteomes" id="UP001307889">
    <property type="component" value="Chromosome 8"/>
</dbReference>
<protein>
    <submittedName>
        <fullName evidence="3">Phosphatase 2A regulatory subunit B'' subunit</fullName>
    </submittedName>
</protein>